<evidence type="ECO:0000313" key="3">
    <source>
        <dbReference type="Proteomes" id="UP000214880"/>
    </source>
</evidence>
<evidence type="ECO:0000313" key="2">
    <source>
        <dbReference type="EMBL" id="SDM37195.1"/>
    </source>
</evidence>
<proteinExistence type="predicted"/>
<accession>A0A1G9SQR1</accession>
<feature type="transmembrane region" description="Helical" evidence="1">
    <location>
        <begin position="84"/>
        <end position="102"/>
    </location>
</feature>
<keyword evidence="1" id="KW-0472">Membrane</keyword>
<gene>
    <name evidence="2" type="ORF">SAMN04488502_10473</name>
</gene>
<dbReference type="EMBL" id="FNHB01000004">
    <property type="protein sequence ID" value="SDM37195.1"/>
    <property type="molecule type" value="Genomic_DNA"/>
</dbReference>
<protein>
    <submittedName>
        <fullName evidence="2">Uncharacterized protein</fullName>
    </submittedName>
</protein>
<keyword evidence="1" id="KW-1133">Transmembrane helix</keyword>
<name>A0A1G9SQR1_9FIRM</name>
<reference evidence="2 3" key="1">
    <citation type="submission" date="2016-10" db="EMBL/GenBank/DDBJ databases">
        <authorList>
            <person name="de Groot N.N."/>
        </authorList>
    </citation>
    <scope>NUCLEOTIDE SEQUENCE [LARGE SCALE GENOMIC DNA]</scope>
    <source>
        <strain evidence="2 3">DSM 1736</strain>
    </source>
</reference>
<dbReference type="Proteomes" id="UP000214880">
    <property type="component" value="Unassembled WGS sequence"/>
</dbReference>
<keyword evidence="1" id="KW-0812">Transmembrane</keyword>
<sequence>MRQEVNSRSILPEISPLFKAGRAALQPGFSFGHYAVNASLYRCWTLMADFFCIARAIPCYGSALRKGFVCLSNRYYILKTDHKIISLPYGWILGFPIYGIDAEHSLSFYLQGRMSPPVPDQLWRLCSLGMNPVPIVGLAYFLCPLKAKVTVFFVLLTCHRLHIPLCAALHR</sequence>
<organism evidence="2 3">
    <name type="scientific">Dendrosporobacter quercicolus</name>
    <dbReference type="NCBI Taxonomy" id="146817"/>
    <lineage>
        <taxon>Bacteria</taxon>
        <taxon>Bacillati</taxon>
        <taxon>Bacillota</taxon>
        <taxon>Negativicutes</taxon>
        <taxon>Selenomonadales</taxon>
        <taxon>Sporomusaceae</taxon>
        <taxon>Dendrosporobacter</taxon>
    </lineage>
</organism>
<dbReference type="AlphaFoldDB" id="A0A1G9SQR1"/>
<keyword evidence="3" id="KW-1185">Reference proteome</keyword>
<feature type="transmembrane region" description="Helical" evidence="1">
    <location>
        <begin position="122"/>
        <end position="142"/>
    </location>
</feature>
<evidence type="ECO:0000256" key="1">
    <source>
        <dbReference type="SAM" id="Phobius"/>
    </source>
</evidence>